<protein>
    <submittedName>
        <fullName evidence="10">MFS transporter</fullName>
    </submittedName>
</protein>
<name>A0A6G7Y742_9ACTN</name>
<comment type="subcellular location">
    <subcellularLocation>
        <location evidence="1">Cell membrane</location>
        <topology evidence="1">Multi-pass membrane protein</topology>
    </subcellularLocation>
</comment>
<dbReference type="PANTHER" id="PTHR43271">
    <property type="entry name" value="BLL2771 PROTEIN"/>
    <property type="match status" value="1"/>
</dbReference>
<keyword evidence="3" id="KW-0813">Transport</keyword>
<evidence type="ECO:0000259" key="9">
    <source>
        <dbReference type="PROSITE" id="PS50850"/>
    </source>
</evidence>
<keyword evidence="6 8" id="KW-1133">Transmembrane helix</keyword>
<reference evidence="10 11" key="1">
    <citation type="submission" date="2020-03" db="EMBL/GenBank/DDBJ databases">
        <title>Propioniciclava sp. nov., isolated from Hydrophilus acuminatus.</title>
        <authorList>
            <person name="Hyun D.-W."/>
            <person name="Bae J.-W."/>
        </authorList>
    </citation>
    <scope>NUCLEOTIDE SEQUENCE [LARGE SCALE GENOMIC DNA]</scope>
    <source>
        <strain evidence="10 11">HDW11</strain>
    </source>
</reference>
<dbReference type="Proteomes" id="UP000501058">
    <property type="component" value="Chromosome"/>
</dbReference>
<proteinExistence type="inferred from homology"/>
<keyword evidence="11" id="KW-1185">Reference proteome</keyword>
<dbReference type="InterPro" id="IPR011701">
    <property type="entry name" value="MFS"/>
</dbReference>
<evidence type="ECO:0000256" key="3">
    <source>
        <dbReference type="ARBA" id="ARBA00022448"/>
    </source>
</evidence>
<feature type="transmembrane region" description="Helical" evidence="8">
    <location>
        <begin position="349"/>
        <end position="371"/>
    </location>
</feature>
<feature type="domain" description="Major facilitator superfamily (MFS) profile" evidence="9">
    <location>
        <begin position="17"/>
        <end position="403"/>
    </location>
</feature>
<feature type="transmembrane region" description="Helical" evidence="8">
    <location>
        <begin position="87"/>
        <end position="106"/>
    </location>
</feature>
<feature type="transmembrane region" description="Helical" evidence="8">
    <location>
        <begin position="290"/>
        <end position="307"/>
    </location>
</feature>
<gene>
    <name evidence="10" type="ORF">G7070_11065</name>
</gene>
<dbReference type="Gene3D" id="1.20.1250.20">
    <property type="entry name" value="MFS general substrate transporter like domains"/>
    <property type="match status" value="1"/>
</dbReference>
<keyword evidence="4" id="KW-1003">Cell membrane</keyword>
<feature type="transmembrane region" description="Helical" evidence="8">
    <location>
        <begin position="377"/>
        <end position="397"/>
    </location>
</feature>
<dbReference type="KEGG" id="prv:G7070_11065"/>
<comment type="similarity">
    <text evidence="2">Belongs to the major facilitator superfamily.</text>
</comment>
<feature type="transmembrane region" description="Helical" evidence="8">
    <location>
        <begin position="225"/>
        <end position="250"/>
    </location>
</feature>
<evidence type="ECO:0000313" key="11">
    <source>
        <dbReference type="Proteomes" id="UP000501058"/>
    </source>
</evidence>
<evidence type="ECO:0000256" key="5">
    <source>
        <dbReference type="ARBA" id="ARBA00022692"/>
    </source>
</evidence>
<dbReference type="InterPro" id="IPR036259">
    <property type="entry name" value="MFS_trans_sf"/>
</dbReference>
<dbReference type="EMBL" id="CP049865">
    <property type="protein sequence ID" value="QIK72714.1"/>
    <property type="molecule type" value="Genomic_DNA"/>
</dbReference>
<dbReference type="Pfam" id="PF07690">
    <property type="entry name" value="MFS_1"/>
    <property type="match status" value="1"/>
</dbReference>
<feature type="transmembrane region" description="Helical" evidence="8">
    <location>
        <begin position="313"/>
        <end position="337"/>
    </location>
</feature>
<feature type="transmembrane region" description="Helical" evidence="8">
    <location>
        <begin position="21"/>
        <end position="43"/>
    </location>
</feature>
<feature type="transmembrane region" description="Helical" evidence="8">
    <location>
        <begin position="256"/>
        <end position="278"/>
    </location>
</feature>
<dbReference type="SUPFAM" id="SSF103473">
    <property type="entry name" value="MFS general substrate transporter"/>
    <property type="match status" value="1"/>
</dbReference>
<feature type="transmembrane region" description="Helical" evidence="8">
    <location>
        <begin position="140"/>
        <end position="159"/>
    </location>
</feature>
<dbReference type="InterPro" id="IPR020846">
    <property type="entry name" value="MFS_dom"/>
</dbReference>
<keyword evidence="5 8" id="KW-0812">Transmembrane</keyword>
<dbReference type="CDD" id="cd17324">
    <property type="entry name" value="MFS_NepI_like"/>
    <property type="match status" value="1"/>
</dbReference>
<evidence type="ECO:0000256" key="7">
    <source>
        <dbReference type="ARBA" id="ARBA00023136"/>
    </source>
</evidence>
<dbReference type="RefSeq" id="WP_166233787.1">
    <property type="nucleotide sequence ID" value="NZ_CP049865.1"/>
</dbReference>
<evidence type="ECO:0000256" key="8">
    <source>
        <dbReference type="SAM" id="Phobius"/>
    </source>
</evidence>
<evidence type="ECO:0000256" key="2">
    <source>
        <dbReference type="ARBA" id="ARBA00008335"/>
    </source>
</evidence>
<dbReference type="PROSITE" id="PS50850">
    <property type="entry name" value="MFS"/>
    <property type="match status" value="1"/>
</dbReference>
<organism evidence="10 11">
    <name type="scientific">Propioniciclava coleopterorum</name>
    <dbReference type="NCBI Taxonomy" id="2714937"/>
    <lineage>
        <taxon>Bacteria</taxon>
        <taxon>Bacillati</taxon>
        <taxon>Actinomycetota</taxon>
        <taxon>Actinomycetes</taxon>
        <taxon>Propionibacteriales</taxon>
        <taxon>Propionibacteriaceae</taxon>
        <taxon>Propioniciclava</taxon>
    </lineage>
</organism>
<feature type="transmembrane region" description="Helical" evidence="8">
    <location>
        <begin position="171"/>
        <end position="195"/>
    </location>
</feature>
<evidence type="ECO:0000313" key="10">
    <source>
        <dbReference type="EMBL" id="QIK72714.1"/>
    </source>
</evidence>
<feature type="transmembrane region" description="Helical" evidence="8">
    <location>
        <begin position="112"/>
        <end position="133"/>
    </location>
</feature>
<evidence type="ECO:0000256" key="6">
    <source>
        <dbReference type="ARBA" id="ARBA00022989"/>
    </source>
</evidence>
<dbReference type="GO" id="GO:0005886">
    <property type="term" value="C:plasma membrane"/>
    <property type="evidence" value="ECO:0007669"/>
    <property type="project" value="UniProtKB-SubCell"/>
</dbReference>
<dbReference type="AlphaFoldDB" id="A0A6G7Y742"/>
<dbReference type="PANTHER" id="PTHR43271:SF1">
    <property type="entry name" value="INNER MEMBRANE TRANSPORT PROTEIN YNFM"/>
    <property type="match status" value="1"/>
</dbReference>
<evidence type="ECO:0000256" key="1">
    <source>
        <dbReference type="ARBA" id="ARBA00004651"/>
    </source>
</evidence>
<accession>A0A6G7Y742</accession>
<dbReference type="GO" id="GO:0022857">
    <property type="term" value="F:transmembrane transporter activity"/>
    <property type="evidence" value="ECO:0007669"/>
    <property type="project" value="InterPro"/>
</dbReference>
<keyword evidence="7 8" id="KW-0472">Membrane</keyword>
<feature type="transmembrane region" description="Helical" evidence="8">
    <location>
        <begin position="55"/>
        <end position="75"/>
    </location>
</feature>
<sequence length="414" mass="42360">MPPVSAPPPGWTPGEPAHRRITFALFLAGLATFALVYCTQPLLPLLADAFGVSPATSTLALSVTTISMGAALLVFGPLSDALGRLTLMRVTLLVAALIAVASAFAPTWGLLLLLRGALGFAVAGLPAVATAYLREEIHGDWATAATGLYIGGTAIGGMSGRLLTGLLAEAFGWQAALAGIAAMALAIAVALGVLLPPARRFVPTPLNRVELADNARRMLLDRGLLTLYALGFCAMGAFVAAFNGLSFRLVAPPFDLGVGVASLVFVTYLIGSFSSPWAGRLAARFGSRTVVPVALAIFAAGVALTLVDHLTAVVGGVGLITFGFFAAHGTTSGWVTARAASRGRGTGMAGSLYLAFYYTGSSVCGALAGQAWSMGRWPAVAALTGGLVLVAIALAVSMRRVPVVPARPYDQPQP</sequence>
<evidence type="ECO:0000256" key="4">
    <source>
        <dbReference type="ARBA" id="ARBA00022475"/>
    </source>
</evidence>